<reference evidence="4" key="1">
    <citation type="submission" date="2017-02" db="UniProtKB">
        <authorList>
            <consortium name="WormBaseParasite"/>
        </authorList>
    </citation>
    <scope>IDENTIFICATION</scope>
</reference>
<organism evidence="4">
    <name type="scientific">Angiostrongylus costaricensis</name>
    <name type="common">Nematode worm</name>
    <dbReference type="NCBI Taxonomy" id="334426"/>
    <lineage>
        <taxon>Eukaryota</taxon>
        <taxon>Metazoa</taxon>
        <taxon>Ecdysozoa</taxon>
        <taxon>Nematoda</taxon>
        <taxon>Chromadorea</taxon>
        <taxon>Rhabditida</taxon>
        <taxon>Rhabditina</taxon>
        <taxon>Rhabditomorpha</taxon>
        <taxon>Strongyloidea</taxon>
        <taxon>Metastrongylidae</taxon>
        <taxon>Angiostrongylus</taxon>
    </lineage>
</organism>
<evidence type="ECO:0000313" key="4">
    <source>
        <dbReference type="WBParaSite" id="ACOC_0001211601-mRNA-1"/>
    </source>
</evidence>
<evidence type="ECO:0000313" key="3">
    <source>
        <dbReference type="Proteomes" id="UP000267027"/>
    </source>
</evidence>
<proteinExistence type="predicted"/>
<dbReference type="Proteomes" id="UP000267027">
    <property type="component" value="Unassembled WGS sequence"/>
</dbReference>
<keyword evidence="3" id="KW-1185">Reference proteome</keyword>
<dbReference type="AlphaFoldDB" id="A0A0R3PZT6"/>
<evidence type="ECO:0000256" key="1">
    <source>
        <dbReference type="ARBA" id="ARBA00022900"/>
    </source>
</evidence>
<name>A0A0R3PZT6_ANGCS</name>
<dbReference type="InterPro" id="IPR036084">
    <property type="entry name" value="Ser_inhib-like_sf"/>
</dbReference>
<dbReference type="GO" id="GO:0004867">
    <property type="term" value="F:serine-type endopeptidase inhibitor activity"/>
    <property type="evidence" value="ECO:0007669"/>
    <property type="project" value="UniProtKB-KW"/>
</dbReference>
<protein>
    <submittedName>
        <fullName evidence="4">Kazal-like domain-containing protein</fullName>
    </submittedName>
</protein>
<dbReference type="CDD" id="cd19941">
    <property type="entry name" value="TIL"/>
    <property type="match status" value="1"/>
</dbReference>
<gene>
    <name evidence="2" type="ORF">ACOC_LOCUS12117</name>
</gene>
<accession>A0A0R3PZT6</accession>
<dbReference type="EMBL" id="UYYA01004900">
    <property type="protein sequence ID" value="VDM63702.1"/>
    <property type="molecule type" value="Genomic_DNA"/>
</dbReference>
<dbReference type="Gene3D" id="2.10.25.10">
    <property type="entry name" value="Laminin"/>
    <property type="match status" value="1"/>
</dbReference>
<evidence type="ECO:0000313" key="2">
    <source>
        <dbReference type="EMBL" id="VDM63702.1"/>
    </source>
</evidence>
<dbReference type="SUPFAM" id="SSF57567">
    <property type="entry name" value="Serine protease inhibitors"/>
    <property type="match status" value="1"/>
</dbReference>
<keyword evidence="1" id="KW-0646">Protease inhibitor</keyword>
<reference evidence="2 3" key="2">
    <citation type="submission" date="2018-11" db="EMBL/GenBank/DDBJ databases">
        <authorList>
            <consortium name="Pathogen Informatics"/>
        </authorList>
    </citation>
    <scope>NUCLEOTIDE SEQUENCE [LARGE SCALE GENOMIC DNA]</scope>
    <source>
        <strain evidence="2 3">Costa Rica</strain>
    </source>
</reference>
<keyword evidence="1" id="KW-0722">Serine protease inhibitor</keyword>
<dbReference type="WBParaSite" id="ACOC_0001211601-mRNA-1">
    <property type="protein sequence ID" value="ACOC_0001211601-mRNA-1"/>
    <property type="gene ID" value="ACOC_0001211601"/>
</dbReference>
<dbReference type="OrthoDB" id="6236007at2759"/>
<sequence>MKGNDISKFYQNLFNCYSIAAPPKRCGQNEVFDSCGAGCQPSCRDPHPVSFSKSHSKSIWSNACRIFQGMVNTDRFIPTFHPT</sequence>